<evidence type="ECO:0000256" key="1">
    <source>
        <dbReference type="ARBA" id="ARBA00022448"/>
    </source>
</evidence>
<dbReference type="SUPFAM" id="SSF110004">
    <property type="entry name" value="Glycolipid transfer protein, GLTP"/>
    <property type="match status" value="1"/>
</dbReference>
<dbReference type="GO" id="GO:1902388">
    <property type="term" value="F:ceramide 1-phosphate transfer activity"/>
    <property type="evidence" value="ECO:0007669"/>
    <property type="project" value="TreeGrafter"/>
</dbReference>
<dbReference type="GO" id="GO:1902387">
    <property type="term" value="F:ceramide 1-phosphate binding"/>
    <property type="evidence" value="ECO:0007669"/>
    <property type="project" value="TreeGrafter"/>
</dbReference>
<sequence>MAPQFETVKACTPRLCYPSILTFSEQSFAEVPIHDDGVDTAAFLEASDGLVDIFGNVTPLFIQHCSQFVTAFATDLLGSGVFGFVQTDLRNNITGVRKRFESRTNESPTLEKLVIIEADEGQKHGTACLVRLIRGLAFTCRALQNAQNDTSAELHICFRRSYDTVLRHHHSFVIRSVVQLAIRAVPRRDDFYSRIAQGGSVDKLQAEMARWLVGDYVVKRIQHPGDDVLETKTGFIRLYPSYLLLNNSRILSSSVTSSIPADCVFEGIAEGLDLPPEQSEFAIKSSENNINGTSSPSGGGFVIDLIKLNKVQVREGGWEVVEGGAGDLWGAAVASGGHSNLNAFHGLGRDNIVEVTVALADGRIVKASSKEEPDLFGAIQGEHRASSICALELTVISQVGPVVLASCLNSCSVHDRIKGLLLSEPRCFSV</sequence>
<dbReference type="InterPro" id="IPR016169">
    <property type="entry name" value="FAD-bd_PCMH_sub2"/>
</dbReference>
<dbReference type="GO" id="GO:0016020">
    <property type="term" value="C:membrane"/>
    <property type="evidence" value="ECO:0007669"/>
    <property type="project" value="TreeGrafter"/>
</dbReference>
<dbReference type="PANTHER" id="PTHR10219:SF25">
    <property type="entry name" value="PLECKSTRIN HOMOLOGY DOMAIN-CONTAINING FAMILY A MEMBER 8"/>
    <property type="match status" value="1"/>
</dbReference>
<keyword evidence="1" id="KW-0813">Transport</keyword>
<dbReference type="Pfam" id="PF08718">
    <property type="entry name" value="GLTP"/>
    <property type="match status" value="1"/>
</dbReference>
<dbReference type="Gene3D" id="1.10.3520.10">
    <property type="entry name" value="Glycolipid transfer protein"/>
    <property type="match status" value="1"/>
</dbReference>
<accession>A0A4S4LV64</accession>
<keyword evidence="4" id="KW-1185">Reference proteome</keyword>
<dbReference type="EMBL" id="SGPL01000160">
    <property type="protein sequence ID" value="THH16399.1"/>
    <property type="molecule type" value="Genomic_DNA"/>
</dbReference>
<feature type="domain" description="Glycolipid transfer protein" evidence="2">
    <location>
        <begin position="60"/>
        <end position="196"/>
    </location>
</feature>
<dbReference type="SUPFAM" id="SSF56176">
    <property type="entry name" value="FAD-binding/transporter-associated domain-like"/>
    <property type="match status" value="1"/>
</dbReference>
<dbReference type="Proteomes" id="UP000310158">
    <property type="component" value="Unassembled WGS sequence"/>
</dbReference>
<dbReference type="GO" id="GO:0005829">
    <property type="term" value="C:cytosol"/>
    <property type="evidence" value="ECO:0007669"/>
    <property type="project" value="TreeGrafter"/>
</dbReference>
<evidence type="ECO:0000313" key="4">
    <source>
        <dbReference type="Proteomes" id="UP000310158"/>
    </source>
</evidence>
<reference evidence="3 4" key="1">
    <citation type="submission" date="2019-02" db="EMBL/GenBank/DDBJ databases">
        <title>Genome sequencing of the rare red list fungi Bondarzewia mesenterica.</title>
        <authorList>
            <person name="Buettner E."/>
            <person name="Kellner H."/>
        </authorList>
    </citation>
    <scope>NUCLEOTIDE SEQUENCE [LARGE SCALE GENOMIC DNA]</scope>
    <source>
        <strain evidence="3 4">DSM 108281</strain>
    </source>
</reference>
<gene>
    <name evidence="3" type="ORF">EW146_g4236</name>
</gene>
<dbReference type="GO" id="GO:0050660">
    <property type="term" value="F:flavin adenine dinucleotide binding"/>
    <property type="evidence" value="ECO:0007669"/>
    <property type="project" value="InterPro"/>
</dbReference>
<name>A0A4S4LV64_9AGAM</name>
<comment type="caution">
    <text evidence="3">The sequence shown here is derived from an EMBL/GenBank/DDBJ whole genome shotgun (WGS) entry which is preliminary data.</text>
</comment>
<dbReference type="OrthoDB" id="205255at2759"/>
<dbReference type="InterPro" id="IPR014830">
    <property type="entry name" value="Glycolipid_transfer_prot_dom"/>
</dbReference>
<dbReference type="AlphaFoldDB" id="A0A4S4LV64"/>
<evidence type="ECO:0000313" key="3">
    <source>
        <dbReference type="EMBL" id="THH16399.1"/>
    </source>
</evidence>
<dbReference type="Gene3D" id="3.30.465.10">
    <property type="match status" value="1"/>
</dbReference>
<protein>
    <recommendedName>
        <fullName evidence="2">Glycolipid transfer protein domain-containing protein</fullName>
    </recommendedName>
</protein>
<evidence type="ECO:0000259" key="2">
    <source>
        <dbReference type="Pfam" id="PF08718"/>
    </source>
</evidence>
<organism evidence="3 4">
    <name type="scientific">Bondarzewia mesenterica</name>
    <dbReference type="NCBI Taxonomy" id="1095465"/>
    <lineage>
        <taxon>Eukaryota</taxon>
        <taxon>Fungi</taxon>
        <taxon>Dikarya</taxon>
        <taxon>Basidiomycota</taxon>
        <taxon>Agaricomycotina</taxon>
        <taxon>Agaricomycetes</taxon>
        <taxon>Russulales</taxon>
        <taxon>Bondarzewiaceae</taxon>
        <taxon>Bondarzewia</taxon>
    </lineage>
</organism>
<dbReference type="InterPro" id="IPR036318">
    <property type="entry name" value="FAD-bd_PCMH-like_sf"/>
</dbReference>
<dbReference type="InterPro" id="IPR036497">
    <property type="entry name" value="GLTP_sf"/>
</dbReference>
<proteinExistence type="predicted"/>
<dbReference type="PANTHER" id="PTHR10219">
    <property type="entry name" value="GLYCOLIPID TRANSFER PROTEIN-RELATED"/>
    <property type="match status" value="1"/>
</dbReference>